<organism evidence="2 3">
    <name type="scientific">Grimontia hollisae</name>
    <name type="common">Vibrio hollisae</name>
    <dbReference type="NCBI Taxonomy" id="673"/>
    <lineage>
        <taxon>Bacteria</taxon>
        <taxon>Pseudomonadati</taxon>
        <taxon>Pseudomonadota</taxon>
        <taxon>Gammaproteobacteria</taxon>
        <taxon>Vibrionales</taxon>
        <taxon>Vibrionaceae</taxon>
        <taxon>Grimontia</taxon>
    </lineage>
</organism>
<gene>
    <name evidence="2" type="primary">ydcF</name>
    <name evidence="2" type="ORF">NCTC11645_03267</name>
</gene>
<evidence type="ECO:0000259" key="1">
    <source>
        <dbReference type="Pfam" id="PF02698"/>
    </source>
</evidence>
<dbReference type="STRING" id="673.AL542_00720"/>
<proteinExistence type="predicted"/>
<dbReference type="PANTHER" id="PTHR30336:SF20">
    <property type="entry name" value="DUF218 DOMAIN-CONTAINING PROTEIN"/>
    <property type="match status" value="1"/>
</dbReference>
<dbReference type="PANTHER" id="PTHR30336">
    <property type="entry name" value="INNER MEMBRANE PROTEIN, PROBABLE PERMEASE"/>
    <property type="match status" value="1"/>
</dbReference>
<dbReference type="RefSeq" id="WP_115660218.1">
    <property type="nucleotide sequence ID" value="NZ_UGHD01000003.1"/>
</dbReference>
<reference evidence="2 3" key="1">
    <citation type="submission" date="2018-06" db="EMBL/GenBank/DDBJ databases">
        <authorList>
            <consortium name="Pathogen Informatics"/>
            <person name="Doyle S."/>
        </authorList>
    </citation>
    <scope>NUCLEOTIDE SEQUENCE [LARGE SCALE GENOMIC DNA]</scope>
    <source>
        <strain evidence="2 3">NCTC11645</strain>
    </source>
</reference>
<sequence>MTARLYNHLETIWNFHLMGHDVKPADCLFVLCSNDLRVAEYAAELYRKGLAPYLLVSGGRGRFTEDIFDKTEAETFADILCDEGVPASAILLETKATNSGQNMTLSYNVMKDHGLVFSRFILVQKPFMERRAYATFMKQWPGDIESVVCTSPPISFIDYPNADLPFDHVVEAALSDFERIRDYPAKGFQIEQPIPDDVMSAYHAIKKLGLW</sequence>
<dbReference type="CDD" id="cd06259">
    <property type="entry name" value="YdcF-like"/>
    <property type="match status" value="1"/>
</dbReference>
<dbReference type="EMBL" id="UGHD01000003">
    <property type="protein sequence ID" value="STO98282.1"/>
    <property type="molecule type" value="Genomic_DNA"/>
</dbReference>
<dbReference type="GO" id="GO:0005886">
    <property type="term" value="C:plasma membrane"/>
    <property type="evidence" value="ECO:0007669"/>
    <property type="project" value="TreeGrafter"/>
</dbReference>
<feature type="domain" description="DUF218" evidence="1">
    <location>
        <begin position="37"/>
        <end position="143"/>
    </location>
</feature>
<dbReference type="InterPro" id="IPR014729">
    <property type="entry name" value="Rossmann-like_a/b/a_fold"/>
</dbReference>
<name>A0A377J718_GRIHO</name>
<protein>
    <submittedName>
        <fullName evidence="2">DUF218 domain</fullName>
    </submittedName>
</protein>
<dbReference type="Proteomes" id="UP000254512">
    <property type="component" value="Unassembled WGS sequence"/>
</dbReference>
<dbReference type="InterPro" id="IPR051599">
    <property type="entry name" value="Cell_Envelope_Assoc"/>
</dbReference>
<evidence type="ECO:0000313" key="2">
    <source>
        <dbReference type="EMBL" id="STO98282.1"/>
    </source>
</evidence>
<evidence type="ECO:0000313" key="3">
    <source>
        <dbReference type="Proteomes" id="UP000254512"/>
    </source>
</evidence>
<accession>A0A377J718</accession>
<dbReference type="Gene3D" id="3.40.50.620">
    <property type="entry name" value="HUPs"/>
    <property type="match status" value="1"/>
</dbReference>
<dbReference type="Pfam" id="PF02698">
    <property type="entry name" value="DUF218"/>
    <property type="match status" value="1"/>
</dbReference>
<dbReference type="InterPro" id="IPR003848">
    <property type="entry name" value="DUF218"/>
</dbReference>
<dbReference type="AlphaFoldDB" id="A0A377J718"/>